<dbReference type="PANTHER" id="PTHR43140:SF1">
    <property type="entry name" value="TYPE I RESTRICTION ENZYME ECOKI SPECIFICITY SUBUNIT"/>
    <property type="match status" value="1"/>
</dbReference>
<dbReference type="Pfam" id="PF01420">
    <property type="entry name" value="Methylase_S"/>
    <property type="match status" value="2"/>
</dbReference>
<organism evidence="6 7">
    <name type="scientific">Ferruginivarius sediminum</name>
    <dbReference type="NCBI Taxonomy" id="2661937"/>
    <lineage>
        <taxon>Bacteria</taxon>
        <taxon>Pseudomonadati</taxon>
        <taxon>Pseudomonadota</taxon>
        <taxon>Alphaproteobacteria</taxon>
        <taxon>Rhodospirillales</taxon>
        <taxon>Rhodospirillaceae</taxon>
        <taxon>Ferruginivarius</taxon>
    </lineage>
</organism>
<dbReference type="GO" id="GO:0009307">
    <property type="term" value="P:DNA restriction-modification system"/>
    <property type="evidence" value="ECO:0007669"/>
    <property type="project" value="UniProtKB-KW"/>
</dbReference>
<evidence type="ECO:0000256" key="4">
    <source>
        <dbReference type="SAM" id="MobiDB-lite"/>
    </source>
</evidence>
<keyword evidence="6" id="KW-0378">Hydrolase</keyword>
<dbReference type="PANTHER" id="PTHR43140">
    <property type="entry name" value="TYPE-1 RESTRICTION ENZYME ECOKI SPECIFICITY PROTEIN"/>
    <property type="match status" value="1"/>
</dbReference>
<dbReference type="InterPro" id="IPR000055">
    <property type="entry name" value="Restrct_endonuc_typeI_TRD"/>
</dbReference>
<evidence type="ECO:0000256" key="3">
    <source>
        <dbReference type="ARBA" id="ARBA00023125"/>
    </source>
</evidence>
<dbReference type="SUPFAM" id="SSF116734">
    <property type="entry name" value="DNA methylase specificity domain"/>
    <property type="match status" value="2"/>
</dbReference>
<evidence type="ECO:0000313" key="7">
    <source>
        <dbReference type="Proteomes" id="UP000253941"/>
    </source>
</evidence>
<sequence length="493" mass="54665">MSDRTGEALAQELPAGWARATIGELVQPRKEKVTPSQSPSLPFIGMEDVESHSMRLLATRSFGAMRSAASRFYPGDILYGRLRPYLNKVVSPNFEGVCSAEFIVLPTPAGLDPRFVGLRLNAPDFVHFASHKVGGDRPRIDFNEFQEFPINLPPLSEQRRIVEKIQALLSDIANGVESLDAVDRKLASYRQSLLHAAFTGEMTRGWRSASGEDDGAAAERSKLISTKPKCPVRPNLERVQLDIPKNWVWISPDEISNSSRNAITIGPFGSSLKVSDYRAEGVPLIFVRHIRTGLFSSQNPKYISPDKALELKSHTVRSGDILVTKMGDPPGDACLYPQDLGEAIITADCIKITPDLEIEDTDFFVHAIHSSVVKSQIRKITTGVAQQKVSLERFKSIALPFPPVTERREISRRLRAAFDGLEVIERDITGGRERANSLRRSILNSAFSGRLVAQDPDDEPASELLARIHAERDRGPRTSSRRGRPRKTEVATE</sequence>
<evidence type="ECO:0000256" key="1">
    <source>
        <dbReference type="ARBA" id="ARBA00010923"/>
    </source>
</evidence>
<dbReference type="Proteomes" id="UP000253941">
    <property type="component" value="Unassembled WGS sequence"/>
</dbReference>
<feature type="region of interest" description="Disordered" evidence="4">
    <location>
        <begin position="468"/>
        <end position="493"/>
    </location>
</feature>
<feature type="domain" description="Type I restriction modification DNA specificity" evidence="5">
    <location>
        <begin position="319"/>
        <end position="419"/>
    </location>
</feature>
<accession>A0A369T8B5</accession>
<name>A0A369T8B5_9PROT</name>
<dbReference type="InterPro" id="IPR044946">
    <property type="entry name" value="Restrct_endonuc_typeI_TRD_sf"/>
</dbReference>
<evidence type="ECO:0000313" key="6">
    <source>
        <dbReference type="EMBL" id="RDD60595.1"/>
    </source>
</evidence>
<dbReference type="AlphaFoldDB" id="A0A369T8B5"/>
<feature type="domain" description="Type I restriction modification DNA specificity" evidence="5">
    <location>
        <begin position="128"/>
        <end position="174"/>
    </location>
</feature>
<keyword evidence="3" id="KW-0238">DNA-binding</keyword>
<proteinExistence type="inferred from homology"/>
<protein>
    <submittedName>
        <fullName evidence="6">Restriction endonuclease</fullName>
    </submittedName>
</protein>
<reference evidence="6 7" key="1">
    <citation type="submission" date="2018-07" db="EMBL/GenBank/DDBJ databases">
        <title>Venubactetium sediminum gen. nov., sp. nov., isolated from a marine solar saltern.</title>
        <authorList>
            <person name="Wang S."/>
        </authorList>
    </citation>
    <scope>NUCLEOTIDE SEQUENCE [LARGE SCALE GENOMIC DNA]</scope>
    <source>
        <strain evidence="6 7">WD2A32</strain>
    </source>
</reference>
<dbReference type="EMBL" id="QPMH01000023">
    <property type="protein sequence ID" value="RDD60595.1"/>
    <property type="molecule type" value="Genomic_DNA"/>
</dbReference>
<keyword evidence="6" id="KW-0255">Endonuclease</keyword>
<evidence type="ECO:0000259" key="5">
    <source>
        <dbReference type="Pfam" id="PF01420"/>
    </source>
</evidence>
<evidence type="ECO:0000256" key="2">
    <source>
        <dbReference type="ARBA" id="ARBA00022747"/>
    </source>
</evidence>
<dbReference type="RefSeq" id="WP_114583452.1">
    <property type="nucleotide sequence ID" value="NZ_QPMH01000023.1"/>
</dbReference>
<keyword evidence="2" id="KW-0680">Restriction system</keyword>
<keyword evidence="6" id="KW-0540">Nuclease</keyword>
<dbReference type="Gene3D" id="3.90.220.20">
    <property type="entry name" value="DNA methylase specificity domains"/>
    <property type="match status" value="2"/>
</dbReference>
<comment type="similarity">
    <text evidence="1">Belongs to the type-I restriction system S methylase family.</text>
</comment>
<keyword evidence="7" id="KW-1185">Reference proteome</keyword>
<comment type="caution">
    <text evidence="6">The sequence shown here is derived from an EMBL/GenBank/DDBJ whole genome shotgun (WGS) entry which is preliminary data.</text>
</comment>
<gene>
    <name evidence="6" type="ORF">DRB17_17130</name>
</gene>
<dbReference type="GO" id="GO:0004519">
    <property type="term" value="F:endonuclease activity"/>
    <property type="evidence" value="ECO:0007669"/>
    <property type="project" value="UniProtKB-KW"/>
</dbReference>
<dbReference type="GO" id="GO:0003677">
    <property type="term" value="F:DNA binding"/>
    <property type="evidence" value="ECO:0007669"/>
    <property type="project" value="UniProtKB-KW"/>
</dbReference>
<dbReference type="InterPro" id="IPR051212">
    <property type="entry name" value="Type-I_RE_S_subunit"/>
</dbReference>